<dbReference type="AlphaFoldDB" id="A0A7G8T6W1"/>
<evidence type="ECO:0000313" key="3">
    <source>
        <dbReference type="Proteomes" id="UP000515909"/>
    </source>
</evidence>
<dbReference type="RefSeq" id="WP_187034282.1">
    <property type="nucleotide sequence ID" value="NZ_CP060286.1"/>
</dbReference>
<organism evidence="2 3">
    <name type="scientific">Caproicibacter fermentans</name>
    <dbReference type="NCBI Taxonomy" id="2576756"/>
    <lineage>
        <taxon>Bacteria</taxon>
        <taxon>Bacillati</taxon>
        <taxon>Bacillota</taxon>
        <taxon>Clostridia</taxon>
        <taxon>Eubacteriales</taxon>
        <taxon>Acutalibacteraceae</taxon>
        <taxon>Caproicibacter</taxon>
    </lineage>
</organism>
<accession>A0A7G8T6W1</accession>
<sequence length="102" mass="11603">MDYSEGRFVPLPRQLFRTSIGQNKKEEQKCERLGKKQLSLVLVFALSMMVCVPAFAAESSNNDTEKFNVNIYSEEYPNAYIEQSFSPALLIHSLIKAMYGDS</sequence>
<reference evidence="2 3" key="1">
    <citation type="submission" date="2020-08" db="EMBL/GenBank/DDBJ databases">
        <title>The isolate Caproiciproducens sp. 7D4C2 produces n-caproate at mildly acidic conditions from hexoses: genome and rBOX comparison with related strains and chain-elongating bacteria.</title>
        <authorList>
            <person name="Esquivel-Elizondo S."/>
            <person name="Bagci C."/>
            <person name="Temovska M."/>
            <person name="Jeon B.S."/>
            <person name="Bessarab I."/>
            <person name="Williams R.B.H."/>
            <person name="Huson D.H."/>
            <person name="Angenent L.T."/>
        </authorList>
    </citation>
    <scope>NUCLEOTIDE SEQUENCE [LARGE SCALE GENOMIC DNA]</scope>
    <source>
        <strain evidence="2 3">7D4C2</strain>
    </source>
</reference>
<evidence type="ECO:0000313" key="2">
    <source>
        <dbReference type="EMBL" id="QNK39352.1"/>
    </source>
</evidence>
<dbReference type="KEGG" id="cfem:HCR03_11355"/>
<name>A0A7G8T6W1_9FIRM</name>
<dbReference type="Proteomes" id="UP000515909">
    <property type="component" value="Chromosome"/>
</dbReference>
<keyword evidence="1" id="KW-0472">Membrane</keyword>
<feature type="transmembrane region" description="Helical" evidence="1">
    <location>
        <begin position="38"/>
        <end position="56"/>
    </location>
</feature>
<evidence type="ECO:0000256" key="1">
    <source>
        <dbReference type="SAM" id="Phobius"/>
    </source>
</evidence>
<dbReference type="EMBL" id="CP060286">
    <property type="protein sequence ID" value="QNK39352.1"/>
    <property type="molecule type" value="Genomic_DNA"/>
</dbReference>
<keyword evidence="1" id="KW-0812">Transmembrane</keyword>
<gene>
    <name evidence="2" type="ORF">HCR03_11355</name>
</gene>
<keyword evidence="1" id="KW-1133">Transmembrane helix</keyword>
<proteinExistence type="predicted"/>
<protein>
    <submittedName>
        <fullName evidence="2">Uncharacterized protein</fullName>
    </submittedName>
</protein>